<reference evidence="5 6" key="1">
    <citation type="submission" date="2020-06" db="EMBL/GenBank/DDBJ databases">
        <title>Genome mining for natural products.</title>
        <authorList>
            <person name="Zhang B."/>
            <person name="Shi J."/>
            <person name="Ge H."/>
        </authorList>
    </citation>
    <scope>NUCLEOTIDE SEQUENCE [LARGE SCALE GENOMIC DNA]</scope>
    <source>
        <strain evidence="5 6">NA00687</strain>
    </source>
</reference>
<dbReference type="PROSITE" id="PS50043">
    <property type="entry name" value="HTH_LUXR_2"/>
    <property type="match status" value="1"/>
</dbReference>
<feature type="compositionally biased region" description="Pro residues" evidence="3">
    <location>
        <begin position="421"/>
        <end position="434"/>
    </location>
</feature>
<dbReference type="InterPro" id="IPR000792">
    <property type="entry name" value="Tscrpt_reg_LuxR_C"/>
</dbReference>
<feature type="region of interest" description="Disordered" evidence="3">
    <location>
        <begin position="879"/>
        <end position="932"/>
    </location>
</feature>
<accession>A0A7H8N608</accession>
<gene>
    <name evidence="5" type="ORF">HUT08_09820</name>
</gene>
<feature type="compositionally biased region" description="Low complexity" evidence="3">
    <location>
        <begin position="435"/>
        <end position="445"/>
    </location>
</feature>
<feature type="compositionally biased region" description="Gly residues" evidence="3">
    <location>
        <begin position="196"/>
        <end position="216"/>
    </location>
</feature>
<keyword evidence="1" id="KW-0547">Nucleotide-binding</keyword>
<dbReference type="InterPro" id="IPR016032">
    <property type="entry name" value="Sig_transdc_resp-reg_C-effctor"/>
</dbReference>
<dbReference type="AlphaFoldDB" id="A0A7H8N608"/>
<dbReference type="InterPro" id="IPR036388">
    <property type="entry name" value="WH-like_DNA-bd_sf"/>
</dbReference>
<evidence type="ECO:0000313" key="5">
    <source>
        <dbReference type="EMBL" id="QKW49799.1"/>
    </source>
</evidence>
<dbReference type="SMART" id="SM00421">
    <property type="entry name" value="HTH_LUXR"/>
    <property type="match status" value="1"/>
</dbReference>
<proteinExistence type="predicted"/>
<dbReference type="EMBL" id="CP054929">
    <property type="protein sequence ID" value="QKW49799.1"/>
    <property type="molecule type" value="Genomic_DNA"/>
</dbReference>
<name>A0A7H8N608_9ACTN</name>
<evidence type="ECO:0000259" key="4">
    <source>
        <dbReference type="PROSITE" id="PS50043"/>
    </source>
</evidence>
<dbReference type="PRINTS" id="PR00038">
    <property type="entry name" value="HTHLUXR"/>
</dbReference>
<evidence type="ECO:0000313" key="6">
    <source>
        <dbReference type="Proteomes" id="UP000509303"/>
    </source>
</evidence>
<dbReference type="Pfam" id="PF00196">
    <property type="entry name" value="GerE"/>
    <property type="match status" value="1"/>
</dbReference>
<dbReference type="GO" id="GO:0005524">
    <property type="term" value="F:ATP binding"/>
    <property type="evidence" value="ECO:0007669"/>
    <property type="project" value="UniProtKB-KW"/>
</dbReference>
<feature type="domain" description="HTH luxR-type" evidence="4">
    <location>
        <begin position="995"/>
        <end position="1060"/>
    </location>
</feature>
<evidence type="ECO:0000256" key="1">
    <source>
        <dbReference type="ARBA" id="ARBA00022741"/>
    </source>
</evidence>
<dbReference type="GO" id="GO:0005737">
    <property type="term" value="C:cytoplasm"/>
    <property type="evidence" value="ECO:0007669"/>
    <property type="project" value="TreeGrafter"/>
</dbReference>
<feature type="region of interest" description="Disordered" evidence="3">
    <location>
        <begin position="283"/>
        <end position="314"/>
    </location>
</feature>
<protein>
    <submittedName>
        <fullName evidence="5">Helix-turn-helix transcriptional regulator</fullName>
    </submittedName>
</protein>
<keyword evidence="2" id="KW-0067">ATP-binding</keyword>
<dbReference type="CDD" id="cd06170">
    <property type="entry name" value="LuxR_C_like"/>
    <property type="match status" value="1"/>
</dbReference>
<dbReference type="InterPro" id="IPR011990">
    <property type="entry name" value="TPR-like_helical_dom_sf"/>
</dbReference>
<organism evidence="5 6">
    <name type="scientific">Streptomyces buecherae</name>
    <dbReference type="NCBI Taxonomy" id="2763006"/>
    <lineage>
        <taxon>Bacteria</taxon>
        <taxon>Bacillati</taxon>
        <taxon>Actinomycetota</taxon>
        <taxon>Actinomycetes</taxon>
        <taxon>Kitasatosporales</taxon>
        <taxon>Streptomycetaceae</taxon>
        <taxon>Streptomyces</taxon>
    </lineage>
</organism>
<feature type="region of interest" description="Disordered" evidence="3">
    <location>
        <begin position="182"/>
        <end position="216"/>
    </location>
</feature>
<dbReference type="Pfam" id="PF13191">
    <property type="entry name" value="AAA_16"/>
    <property type="match status" value="1"/>
</dbReference>
<feature type="compositionally biased region" description="Low complexity" evidence="3">
    <location>
        <begin position="304"/>
        <end position="314"/>
    </location>
</feature>
<sequence>MDDPQGAGAPLHGRDSEREAVRRVLDEALADRGRALLVRGEAGIGKSALLAEARRRAEAPGSGLTVLRCAGVESEVTLGFGGLQQLLAPVLDRAAGLPAAQTAALHGALGLAAHRTTDLLVCTATLALIERAARERPLLLLVDDFQWLDPATQTTVLFAARRLTTLRVGVAALIAVRDEDGSAPDAEGFLRDGDGSGRGGGAAGGEGGSAGGGGVGGRVGSGLGGGGLVRDLPTVRLRGLSVEAVGALLADRGRVSGGPGPAALHAATGGNPLALLEFSAPHAARSPADPGPGSGPGGEPLVDGAPSPAGPPLGARLRAAFTGRVRRLPAPARTLLLVAAADERGRTDVVLGAAARLRVPAGALDAAERAGLLHVSGPELRFRHPLVRSAVYADAPFLERGAAHLALAEEWEERAARPTVAPAPHPTTPTPPTVPGAAPGPAAAPGASHIAVWHRALASTGPDEEVAAALERGAGELAERGGLAAVAAALSRAADLSESPRGRLRRLAEAAHAAWKSGRTEVARELSARAAASHALPANASRAGAAGPHDVAHPAPPVALARLSGLLAHASGPQDAAYEDLSRGADALVTHSAPHAAALLFMACDAAEHAGLNAPARAAALRIAGLDGAPRYQRYGRWLAASLAGDPEATGIDPWEILRRAPEELGTSSVHRWLWPLAITRDGPHPRRVREFATQACAALRASGTLALLALPLVWSAGLAYELGLAEEGVEHATEAVRLSRDADQPVRRADALAVLARFAALRGDEDACHAHARAATALALPSRNRAAAAEARWALAQAALARGGYAEAREHLSDVHRPGSPYAHPRIARRSSADLVEAYRATGEPAGARRVAAPFVAWAETSGMPWAWADADRCRLLAPDPAEPATGDAGPGSQSQSQSQSREAYEGPAARSPADPGDANRSPGASDAAGGQPFVRARCALTYGEHLRRTRRPSEARAALREAADLFDGLGAVVWRDRALGQLRAAGGSARRRADDAPDRLTEQERQVARLAARGLTNREIAARLTVSPRTVGYHLYKIFPKLGVTSRTELRELPALDQ</sequence>
<dbReference type="PANTHER" id="PTHR16305:SF35">
    <property type="entry name" value="TRANSCRIPTIONAL ACTIVATOR DOMAIN"/>
    <property type="match status" value="1"/>
</dbReference>
<dbReference type="SUPFAM" id="SSF48452">
    <property type="entry name" value="TPR-like"/>
    <property type="match status" value="1"/>
</dbReference>
<evidence type="ECO:0000256" key="2">
    <source>
        <dbReference type="ARBA" id="ARBA00022840"/>
    </source>
</evidence>
<dbReference type="GO" id="GO:0006355">
    <property type="term" value="P:regulation of DNA-templated transcription"/>
    <property type="evidence" value="ECO:0007669"/>
    <property type="project" value="InterPro"/>
</dbReference>
<dbReference type="SUPFAM" id="SSF52540">
    <property type="entry name" value="P-loop containing nucleoside triphosphate hydrolases"/>
    <property type="match status" value="1"/>
</dbReference>
<dbReference type="InterPro" id="IPR027417">
    <property type="entry name" value="P-loop_NTPase"/>
</dbReference>
<dbReference type="GO" id="GO:0004016">
    <property type="term" value="F:adenylate cyclase activity"/>
    <property type="evidence" value="ECO:0007669"/>
    <property type="project" value="TreeGrafter"/>
</dbReference>
<feature type="region of interest" description="Disordered" evidence="3">
    <location>
        <begin position="415"/>
        <end position="445"/>
    </location>
</feature>
<keyword evidence="6" id="KW-1185">Reference proteome</keyword>
<dbReference type="SUPFAM" id="SSF46894">
    <property type="entry name" value="C-terminal effector domain of the bipartite response regulators"/>
    <property type="match status" value="1"/>
</dbReference>
<dbReference type="GO" id="GO:0003677">
    <property type="term" value="F:DNA binding"/>
    <property type="evidence" value="ECO:0007669"/>
    <property type="project" value="InterPro"/>
</dbReference>
<dbReference type="Proteomes" id="UP000509303">
    <property type="component" value="Chromosome"/>
</dbReference>
<dbReference type="PANTHER" id="PTHR16305">
    <property type="entry name" value="TESTICULAR SOLUBLE ADENYLYL CYCLASE"/>
    <property type="match status" value="1"/>
</dbReference>
<dbReference type="Gene3D" id="1.10.10.10">
    <property type="entry name" value="Winged helix-like DNA-binding domain superfamily/Winged helix DNA-binding domain"/>
    <property type="match status" value="1"/>
</dbReference>
<dbReference type="InterPro" id="IPR041664">
    <property type="entry name" value="AAA_16"/>
</dbReference>
<dbReference type="RefSeq" id="WP_176161534.1">
    <property type="nucleotide sequence ID" value="NZ_CP054929.1"/>
</dbReference>
<evidence type="ECO:0000256" key="3">
    <source>
        <dbReference type="SAM" id="MobiDB-lite"/>
    </source>
</evidence>